<dbReference type="AlphaFoldDB" id="A0A0L0CJQ4"/>
<gene>
    <name evidence="2" type="ORF">FF38_00501</name>
</gene>
<reference evidence="2 3" key="1">
    <citation type="journal article" date="2015" name="Nat. Commun.">
        <title>Lucilia cuprina genome unlocks parasitic fly biology to underpin future interventions.</title>
        <authorList>
            <person name="Anstead C.A."/>
            <person name="Korhonen P.K."/>
            <person name="Young N.D."/>
            <person name="Hall R.S."/>
            <person name="Jex A.R."/>
            <person name="Murali S.C."/>
            <person name="Hughes D.S."/>
            <person name="Lee S.F."/>
            <person name="Perry T."/>
            <person name="Stroehlein A.J."/>
            <person name="Ansell B.R."/>
            <person name="Breugelmans B."/>
            <person name="Hofmann A."/>
            <person name="Qu J."/>
            <person name="Dugan S."/>
            <person name="Lee S.L."/>
            <person name="Chao H."/>
            <person name="Dinh H."/>
            <person name="Han Y."/>
            <person name="Doddapaneni H.V."/>
            <person name="Worley K.C."/>
            <person name="Muzny D.M."/>
            <person name="Ioannidis P."/>
            <person name="Waterhouse R.M."/>
            <person name="Zdobnov E.M."/>
            <person name="James P.J."/>
            <person name="Bagnall N.H."/>
            <person name="Kotze A.C."/>
            <person name="Gibbs R.A."/>
            <person name="Richards S."/>
            <person name="Batterham P."/>
            <person name="Gasser R.B."/>
        </authorList>
    </citation>
    <scope>NUCLEOTIDE SEQUENCE [LARGE SCALE GENOMIC DNA]</scope>
    <source>
        <strain evidence="2 3">LS</strain>
        <tissue evidence="2">Full body</tissue>
    </source>
</reference>
<proteinExistence type="predicted"/>
<dbReference type="SMART" id="SM00848">
    <property type="entry name" value="Inhibitor_I29"/>
    <property type="match status" value="1"/>
</dbReference>
<dbReference type="OMA" id="EERTRMH"/>
<dbReference type="Gene3D" id="1.10.287.2250">
    <property type="match status" value="1"/>
</dbReference>
<protein>
    <recommendedName>
        <fullName evidence="1">Cathepsin propeptide inhibitor domain-containing protein</fullName>
    </recommendedName>
</protein>
<sequence>MATITDEEWEEYKKKNNKVYGDEGEERRRRAIVAERKKIVEEHNLKFKKGEVEYQGRLNSMSDYTDEERTRMHGFRMT</sequence>
<accession>A0A0L0CJQ4</accession>
<dbReference type="Pfam" id="PF08246">
    <property type="entry name" value="Inhibitor_I29"/>
    <property type="match status" value="1"/>
</dbReference>
<evidence type="ECO:0000259" key="1">
    <source>
        <dbReference type="SMART" id="SM00848"/>
    </source>
</evidence>
<feature type="domain" description="Cathepsin propeptide inhibitor" evidence="1">
    <location>
        <begin position="9"/>
        <end position="69"/>
    </location>
</feature>
<comment type="caution">
    <text evidence="2">The sequence shown here is derived from an EMBL/GenBank/DDBJ whole genome shotgun (WGS) entry which is preliminary data.</text>
</comment>
<evidence type="ECO:0000313" key="3">
    <source>
        <dbReference type="Proteomes" id="UP000037069"/>
    </source>
</evidence>
<name>A0A0L0CJQ4_LUCCU</name>
<dbReference type="InterPro" id="IPR038765">
    <property type="entry name" value="Papain-like_cys_pep_sf"/>
</dbReference>
<keyword evidence="3" id="KW-1185">Reference proteome</keyword>
<dbReference type="InterPro" id="IPR013201">
    <property type="entry name" value="Prot_inhib_I29"/>
</dbReference>
<dbReference type="Proteomes" id="UP000037069">
    <property type="component" value="Unassembled WGS sequence"/>
</dbReference>
<dbReference type="SUPFAM" id="SSF54001">
    <property type="entry name" value="Cysteine proteinases"/>
    <property type="match status" value="1"/>
</dbReference>
<dbReference type="EMBL" id="JRES01000305">
    <property type="protein sequence ID" value="KNC32476.1"/>
    <property type="molecule type" value="Genomic_DNA"/>
</dbReference>
<organism evidence="2 3">
    <name type="scientific">Lucilia cuprina</name>
    <name type="common">Green bottle fly</name>
    <name type="synonym">Australian sheep blowfly</name>
    <dbReference type="NCBI Taxonomy" id="7375"/>
    <lineage>
        <taxon>Eukaryota</taxon>
        <taxon>Metazoa</taxon>
        <taxon>Ecdysozoa</taxon>
        <taxon>Arthropoda</taxon>
        <taxon>Hexapoda</taxon>
        <taxon>Insecta</taxon>
        <taxon>Pterygota</taxon>
        <taxon>Neoptera</taxon>
        <taxon>Endopterygota</taxon>
        <taxon>Diptera</taxon>
        <taxon>Brachycera</taxon>
        <taxon>Muscomorpha</taxon>
        <taxon>Oestroidea</taxon>
        <taxon>Calliphoridae</taxon>
        <taxon>Luciliinae</taxon>
        <taxon>Lucilia</taxon>
    </lineage>
</organism>
<evidence type="ECO:0000313" key="2">
    <source>
        <dbReference type="EMBL" id="KNC32476.1"/>
    </source>
</evidence>